<dbReference type="Gene3D" id="1.10.287.110">
    <property type="entry name" value="DnaJ domain"/>
    <property type="match status" value="1"/>
</dbReference>
<sequence length="440" mass="51245">MGQHFKLTNQEFYDDPYLFKVLEIKAEQVVGKNYEELSAILKKQHKKLILVNHPDKGGDRDRFDKIHKACQELKKYIEPLELGNPCVKVSIDAESDGHLTAREFNYRKKLFEKLNITEEEVRGKNFVELDSILKKKNSSLEDLKHKDELIRDINYYARYGSLFDSKVKKLRNELDKHLLKPNMQLFSYISPLEKCRDLIREDKQVLTQKFIKRRDDLLSSILKAQVYTLLPLALVQATYCYIFLPNWLIASNTLMCLCLPLIVLNFIMAGLLPLLTEHYEKKYKNSEISTDKYVSRMNYIYLCYSLFVFYPLPVFFTSLMIEGFISNSLYVDVIIFGILSLLALLANGIFSPTFSKGCEIYAEKHAKDLLEEDPKDRVQKETDLLGRYDPRKLLMPIIMPLVRKCFAEVASEFAERNFDEVKTDMSDVNAEGIEFAQQPV</sequence>
<keyword evidence="1" id="KW-1133">Transmembrane helix</keyword>
<evidence type="ECO:0000313" key="2">
    <source>
        <dbReference type="EMBL" id="XCA33881.1"/>
    </source>
</evidence>
<dbReference type="AlphaFoldDB" id="A0AAU7YIZ5"/>
<dbReference type="SUPFAM" id="SSF46565">
    <property type="entry name" value="Chaperone J-domain"/>
    <property type="match status" value="1"/>
</dbReference>
<name>A0AAU7YIZ5_9RICK</name>
<feature type="transmembrane region" description="Helical" evidence="1">
    <location>
        <begin position="327"/>
        <end position="346"/>
    </location>
</feature>
<proteinExistence type="predicted"/>
<evidence type="ECO:0000256" key="1">
    <source>
        <dbReference type="SAM" id="Phobius"/>
    </source>
</evidence>
<organism evidence="2">
    <name type="scientific">Wolbachia endosymbiont of Oeneis ivallda</name>
    <dbReference type="NCBI Taxonomy" id="3171168"/>
    <lineage>
        <taxon>Bacteria</taxon>
        <taxon>Pseudomonadati</taxon>
        <taxon>Pseudomonadota</taxon>
        <taxon>Alphaproteobacteria</taxon>
        <taxon>Rickettsiales</taxon>
        <taxon>Anaplasmataceae</taxon>
        <taxon>Wolbachieae</taxon>
        <taxon>Wolbachia</taxon>
    </lineage>
</organism>
<dbReference type="EMBL" id="CP158587">
    <property type="protein sequence ID" value="XCA33881.1"/>
    <property type="molecule type" value="Genomic_DNA"/>
</dbReference>
<feature type="transmembrane region" description="Helical" evidence="1">
    <location>
        <begin position="221"/>
        <end position="244"/>
    </location>
</feature>
<keyword evidence="1" id="KW-0812">Transmembrane</keyword>
<gene>
    <name evidence="2" type="ORF">ABS861_00220</name>
</gene>
<reference evidence="2" key="1">
    <citation type="submission" date="2024-06" db="EMBL/GenBank/DDBJ databases">
        <title>Genome assembly of the Oeneis chryxus ivallda.</title>
        <authorList>
            <person name="MacDonald Z."/>
            <person name="Shaffer H.B."/>
            <person name="Gillespie T."/>
            <person name="Marimuthu M.P.A."/>
            <person name="Nguyen O."/>
            <person name="Fairbairn C.W."/>
            <person name="Seligmann W.E."/>
            <person name="Escalona M."/>
            <person name="Miller C."/>
            <person name="Toffelmier E."/>
        </authorList>
    </citation>
    <scope>NUCLEOTIDE SEQUENCE</scope>
    <source>
        <strain evidence="2">CCGP_102_HBS-TG_Oc004</strain>
    </source>
</reference>
<feature type="transmembrane region" description="Helical" evidence="1">
    <location>
        <begin position="250"/>
        <end position="275"/>
    </location>
</feature>
<accession>A0AAU7YIZ5</accession>
<dbReference type="InterPro" id="IPR036869">
    <property type="entry name" value="J_dom_sf"/>
</dbReference>
<protein>
    <submittedName>
        <fullName evidence="2">Molecular chaperone DnaJ</fullName>
    </submittedName>
</protein>
<feature type="transmembrane region" description="Helical" evidence="1">
    <location>
        <begin position="299"/>
        <end position="321"/>
    </location>
</feature>
<keyword evidence="1" id="KW-0472">Membrane</keyword>